<dbReference type="OrthoDB" id="688136at2759"/>
<gene>
    <name evidence="2" type="ORF">Csa_3G889870</name>
</gene>
<reference evidence="2 3" key="2">
    <citation type="journal article" date="2009" name="PLoS ONE">
        <title>An integrated genetic and cytogenetic map of the cucumber genome.</title>
        <authorList>
            <person name="Ren Y."/>
            <person name="Zhang Z."/>
            <person name="Liu J."/>
            <person name="Staub J.E."/>
            <person name="Han Y."/>
            <person name="Cheng Z."/>
            <person name="Li X."/>
            <person name="Lu J."/>
            <person name="Miao H."/>
            <person name="Kang H."/>
            <person name="Xie B."/>
            <person name="Gu X."/>
            <person name="Wang X."/>
            <person name="Du Y."/>
            <person name="Jin W."/>
            <person name="Huang S."/>
        </authorList>
    </citation>
    <scope>NUCLEOTIDE SEQUENCE [LARGE SCALE GENOMIC DNA]</scope>
    <source>
        <strain evidence="3">cv. 9930</strain>
    </source>
</reference>
<organism evidence="2 3">
    <name type="scientific">Cucumis sativus</name>
    <name type="common">Cucumber</name>
    <dbReference type="NCBI Taxonomy" id="3659"/>
    <lineage>
        <taxon>Eukaryota</taxon>
        <taxon>Viridiplantae</taxon>
        <taxon>Streptophyta</taxon>
        <taxon>Embryophyta</taxon>
        <taxon>Tracheophyta</taxon>
        <taxon>Spermatophyta</taxon>
        <taxon>Magnoliopsida</taxon>
        <taxon>eudicotyledons</taxon>
        <taxon>Gunneridae</taxon>
        <taxon>Pentapetalae</taxon>
        <taxon>rosids</taxon>
        <taxon>fabids</taxon>
        <taxon>Cucurbitales</taxon>
        <taxon>Cucurbitaceae</taxon>
        <taxon>Benincaseae</taxon>
        <taxon>Cucumis</taxon>
    </lineage>
</organism>
<dbReference type="Gramene" id="KGN60231">
    <property type="protein sequence ID" value="KGN60231"/>
    <property type="gene ID" value="Csa_3G889870"/>
</dbReference>
<evidence type="ECO:0000256" key="1">
    <source>
        <dbReference type="SAM" id="MobiDB-lite"/>
    </source>
</evidence>
<sequence>MANFHSSKSDVDHRRTRNHRHHHCQRHPNHHQSPGVCSLCLTEKLSRIIAPAASSRNKISNSLSSSSSSSYYSSCSSASSSSSSSPKLYGYYNSDNHHPRRKTAFVFSASSIFKKSKTMARLKRGITTTESDCGKKSNNTDLGFWSRFLNRHRLKRMEFQEVLMRSRTVVQRNNVHG</sequence>
<reference evidence="2 3" key="3">
    <citation type="journal article" date="2010" name="BMC Genomics">
        <title>Transcriptome sequencing and comparative analysis of cucumber flowers with different sex types.</title>
        <authorList>
            <person name="Guo S."/>
            <person name="Zheng Y."/>
            <person name="Joung J.G."/>
            <person name="Liu S."/>
            <person name="Zhang Z."/>
            <person name="Crasta O.R."/>
            <person name="Sobral B.W."/>
            <person name="Xu Y."/>
            <person name="Huang S."/>
            <person name="Fei Z."/>
        </authorList>
    </citation>
    <scope>NUCLEOTIDE SEQUENCE [LARGE SCALE GENOMIC DNA]</scope>
    <source>
        <strain evidence="3">cv. 9930</strain>
    </source>
</reference>
<accession>A0A0A0LJL6</accession>
<reference evidence="2 3" key="4">
    <citation type="journal article" date="2011" name="BMC Genomics">
        <title>RNA-Seq improves annotation of protein-coding genes in the cucumber genome.</title>
        <authorList>
            <person name="Li Z."/>
            <person name="Zhang Z."/>
            <person name="Yan P."/>
            <person name="Huang S."/>
            <person name="Fei Z."/>
            <person name="Lin K."/>
        </authorList>
    </citation>
    <scope>NUCLEOTIDE SEQUENCE [LARGE SCALE GENOMIC DNA]</scope>
    <source>
        <strain evidence="3">cv. 9930</strain>
    </source>
</reference>
<reference evidence="2 3" key="1">
    <citation type="journal article" date="2009" name="Nat. Genet.">
        <title>The genome of the cucumber, Cucumis sativus L.</title>
        <authorList>
            <person name="Huang S."/>
            <person name="Li R."/>
            <person name="Zhang Z."/>
            <person name="Li L."/>
            <person name="Gu X."/>
            <person name="Fan W."/>
            <person name="Lucas W.J."/>
            <person name="Wang X."/>
            <person name="Xie B."/>
            <person name="Ni P."/>
            <person name="Ren Y."/>
            <person name="Zhu H."/>
            <person name="Li J."/>
            <person name="Lin K."/>
            <person name="Jin W."/>
            <person name="Fei Z."/>
            <person name="Li G."/>
            <person name="Staub J."/>
            <person name="Kilian A."/>
            <person name="van der Vossen E.A."/>
            <person name="Wu Y."/>
            <person name="Guo J."/>
            <person name="He J."/>
            <person name="Jia Z."/>
            <person name="Ren Y."/>
            <person name="Tian G."/>
            <person name="Lu Y."/>
            <person name="Ruan J."/>
            <person name="Qian W."/>
            <person name="Wang M."/>
            <person name="Huang Q."/>
            <person name="Li B."/>
            <person name="Xuan Z."/>
            <person name="Cao J."/>
            <person name="Asan"/>
            <person name="Wu Z."/>
            <person name="Zhang J."/>
            <person name="Cai Q."/>
            <person name="Bai Y."/>
            <person name="Zhao B."/>
            <person name="Han Y."/>
            <person name="Li Y."/>
            <person name="Li X."/>
            <person name="Wang S."/>
            <person name="Shi Q."/>
            <person name="Liu S."/>
            <person name="Cho W.K."/>
            <person name="Kim J.Y."/>
            <person name="Xu Y."/>
            <person name="Heller-Uszynska K."/>
            <person name="Miao H."/>
            <person name="Cheng Z."/>
            <person name="Zhang S."/>
            <person name="Wu J."/>
            <person name="Yang Y."/>
            <person name="Kang H."/>
            <person name="Li M."/>
            <person name="Liang H."/>
            <person name="Ren X."/>
            <person name="Shi Z."/>
            <person name="Wen M."/>
            <person name="Jian M."/>
            <person name="Yang H."/>
            <person name="Zhang G."/>
            <person name="Yang Z."/>
            <person name="Chen R."/>
            <person name="Liu S."/>
            <person name="Li J."/>
            <person name="Ma L."/>
            <person name="Liu H."/>
            <person name="Zhou Y."/>
            <person name="Zhao J."/>
            <person name="Fang X."/>
            <person name="Li G."/>
            <person name="Fang L."/>
            <person name="Li Y."/>
            <person name="Liu D."/>
            <person name="Zheng H."/>
            <person name="Zhang Y."/>
            <person name="Qin N."/>
            <person name="Li Z."/>
            <person name="Yang G."/>
            <person name="Yang S."/>
            <person name="Bolund L."/>
            <person name="Kristiansen K."/>
            <person name="Zheng H."/>
            <person name="Li S."/>
            <person name="Zhang X."/>
            <person name="Yang H."/>
            <person name="Wang J."/>
            <person name="Sun R."/>
            <person name="Zhang B."/>
            <person name="Jiang S."/>
            <person name="Wang J."/>
            <person name="Du Y."/>
            <person name="Li S."/>
        </authorList>
    </citation>
    <scope>NUCLEOTIDE SEQUENCE [LARGE SCALE GENOMIC DNA]</scope>
    <source>
        <strain evidence="3">cv. 9930</strain>
    </source>
</reference>
<name>A0A0A0LJL6_CUCSA</name>
<dbReference type="OMA" id="VDHRRTR"/>
<keyword evidence="3" id="KW-1185">Reference proteome</keyword>
<dbReference type="EMBL" id="CM002924">
    <property type="protein sequence ID" value="KGN60231.1"/>
    <property type="molecule type" value="Genomic_DNA"/>
</dbReference>
<evidence type="ECO:0000313" key="2">
    <source>
        <dbReference type="EMBL" id="KGN60231.1"/>
    </source>
</evidence>
<evidence type="ECO:0000313" key="3">
    <source>
        <dbReference type="Proteomes" id="UP000029981"/>
    </source>
</evidence>
<protein>
    <submittedName>
        <fullName evidence="2">Uncharacterized protein</fullName>
    </submittedName>
</protein>
<feature type="compositionally biased region" description="Basic residues" evidence="1">
    <location>
        <begin position="14"/>
        <end position="30"/>
    </location>
</feature>
<dbReference type="KEGG" id="csv:105435032"/>
<dbReference type="Proteomes" id="UP000029981">
    <property type="component" value="Chromosome 3"/>
</dbReference>
<proteinExistence type="predicted"/>
<dbReference type="PANTHER" id="PTHR34046">
    <property type="entry name" value="OS06G0218800 PROTEIN"/>
    <property type="match status" value="1"/>
</dbReference>
<dbReference type="PANTHER" id="PTHR34046:SF7">
    <property type="entry name" value="DUF740 FAMILY PROTEIN"/>
    <property type="match status" value="1"/>
</dbReference>
<dbReference type="AlphaFoldDB" id="A0A0A0LJL6"/>
<feature type="region of interest" description="Disordered" evidence="1">
    <location>
        <begin position="1"/>
        <end position="34"/>
    </location>
</feature>